<dbReference type="GO" id="GO:0120147">
    <property type="term" value="F:formylglycine-generating oxidase activity"/>
    <property type="evidence" value="ECO:0007669"/>
    <property type="project" value="TreeGrafter"/>
</dbReference>
<organism evidence="2 3">
    <name type="scientific">Mesoplasma chauliocola</name>
    <dbReference type="NCBI Taxonomy" id="216427"/>
    <lineage>
        <taxon>Bacteria</taxon>
        <taxon>Bacillati</taxon>
        <taxon>Mycoplasmatota</taxon>
        <taxon>Mollicutes</taxon>
        <taxon>Entomoplasmatales</taxon>
        <taxon>Entomoplasmataceae</taxon>
        <taxon>Mesoplasma</taxon>
    </lineage>
</organism>
<dbReference type="EMBL" id="CP023173">
    <property type="protein sequence ID" value="ASZ09388.1"/>
    <property type="molecule type" value="Genomic_DNA"/>
</dbReference>
<evidence type="ECO:0000259" key="1">
    <source>
        <dbReference type="Pfam" id="PF03781"/>
    </source>
</evidence>
<dbReference type="SUPFAM" id="SSF56436">
    <property type="entry name" value="C-type lectin-like"/>
    <property type="match status" value="1"/>
</dbReference>
<dbReference type="Gene3D" id="3.90.1580.10">
    <property type="entry name" value="paralog of FGE (formylglycine-generating enzyme)"/>
    <property type="match status" value="1"/>
</dbReference>
<dbReference type="PANTHER" id="PTHR23150:SF19">
    <property type="entry name" value="FORMYLGLYCINE-GENERATING ENZYME"/>
    <property type="match status" value="1"/>
</dbReference>
<dbReference type="InterPro" id="IPR005532">
    <property type="entry name" value="SUMF_dom"/>
</dbReference>
<name>A0A249SP14_9MOLU</name>
<evidence type="ECO:0000313" key="2">
    <source>
        <dbReference type="EMBL" id="ASZ09388.1"/>
    </source>
</evidence>
<dbReference type="PANTHER" id="PTHR23150">
    <property type="entry name" value="SULFATASE MODIFYING FACTOR 1, 2"/>
    <property type="match status" value="1"/>
</dbReference>
<dbReference type="InterPro" id="IPR016187">
    <property type="entry name" value="CTDL_fold"/>
</dbReference>
<dbReference type="STRING" id="1336232.GCA_000518825_01159"/>
<sequence length="267" mass="31189">MVKFESGYFTMGNPKKNGFPTDLEFPLKKVKVNSFLIDETSVTNKEFSLFIKETGYITTAEKNGFSFVFHLQLTEAEISKNERHEKMFWWVKVKGANWRTPLGRNNQLHEIENLPVVHVSYEDAVNYCKWANKRLPTEAEWDYAFLKSEFPNIGFNIFEGVFPEKSNKNVGPWEVKAIKSANNNMFQMQGNVWEWCANERWLEIEEFNQPSKTIWERNMNNYSISKALKGGSFLCHDTYCKRYEFGSRNGTKPLSTSSNISFRCVKD</sequence>
<proteinExistence type="predicted"/>
<dbReference type="Pfam" id="PF03781">
    <property type="entry name" value="FGE-sulfatase"/>
    <property type="match status" value="1"/>
</dbReference>
<accession>A0A249SP14</accession>
<dbReference type="AlphaFoldDB" id="A0A249SP14"/>
<keyword evidence="3" id="KW-1185">Reference proteome</keyword>
<protein>
    <recommendedName>
        <fullName evidence="1">Sulfatase-modifying factor enzyme-like domain-containing protein</fullName>
    </recommendedName>
</protein>
<gene>
    <name evidence="2" type="ORF">CK556_03485</name>
</gene>
<dbReference type="InterPro" id="IPR051043">
    <property type="entry name" value="Sulfatase_Mod_Factor_Kinase"/>
</dbReference>
<dbReference type="InterPro" id="IPR042095">
    <property type="entry name" value="SUMF_sf"/>
</dbReference>
<dbReference type="RefSeq" id="WP_027875541.1">
    <property type="nucleotide sequence ID" value="NZ_CP023173.1"/>
</dbReference>
<feature type="domain" description="Sulfatase-modifying factor enzyme-like" evidence="1">
    <location>
        <begin position="1"/>
        <end position="266"/>
    </location>
</feature>
<dbReference type="KEGG" id="mchc:CK556_03485"/>
<evidence type="ECO:0000313" key="3">
    <source>
        <dbReference type="Proteomes" id="UP000232229"/>
    </source>
</evidence>
<dbReference type="Proteomes" id="UP000232229">
    <property type="component" value="Chromosome"/>
</dbReference>
<reference evidence="2 3" key="1">
    <citation type="submission" date="2017-08" db="EMBL/GenBank/DDBJ databases">
        <title>Complete Genome Sequence of Mesoplasma chauliocola.</title>
        <authorList>
            <person name="Knight T.F.Jr."/>
            <person name="Citino T."/>
        </authorList>
    </citation>
    <scope>NUCLEOTIDE SEQUENCE [LARGE SCALE GENOMIC DNA]</scope>
    <source>
        <strain evidence="2 3">CHPA-2</strain>
    </source>
</reference>